<dbReference type="InterPro" id="IPR040039">
    <property type="entry name" value="PIGX"/>
</dbReference>
<feature type="chain" id="PRO_5041664855" description="Phosphatidylinositol-glycan biosynthesis class X protein" evidence="11">
    <location>
        <begin position="20"/>
        <end position="216"/>
    </location>
</feature>
<sequence length="216" mass="25316">MSFKMFSLILILFVCAVKSDQTAVYLKRREITKEGGFHRTIRTEFVVTTNSYSFKLLNVSYVEELSSDVYIDIYEMKNIKPDILLLKDQEYINVETPSYYSTEYNVTLSKIISDIKHQDEHHLVVTFEFPLHLRYQKPSNEESLRAVKIKNPNIFYMNNIEYKIMMDENSDISSLNDVWIPVGNLNDFHLVRYVTLVITILACILVCVLSFRENGK</sequence>
<comment type="caution">
    <text evidence="12">The sequence shown here is derived from an EMBL/GenBank/DDBJ whole genome shotgun (WGS) entry which is preliminary data.</text>
</comment>
<evidence type="ECO:0000256" key="7">
    <source>
        <dbReference type="ARBA" id="ARBA00022989"/>
    </source>
</evidence>
<evidence type="ECO:0000256" key="3">
    <source>
        <dbReference type="ARBA" id="ARBA00010345"/>
    </source>
</evidence>
<evidence type="ECO:0000256" key="4">
    <source>
        <dbReference type="ARBA" id="ARBA00022502"/>
    </source>
</evidence>
<dbReference type="Proteomes" id="UP000816034">
    <property type="component" value="Unassembled WGS sequence"/>
</dbReference>
<dbReference type="SMART" id="SM00780">
    <property type="entry name" value="PIG-X"/>
    <property type="match status" value="1"/>
</dbReference>
<evidence type="ECO:0000256" key="10">
    <source>
        <dbReference type="SAM" id="Phobius"/>
    </source>
</evidence>
<evidence type="ECO:0000256" key="1">
    <source>
        <dbReference type="ARBA" id="ARBA00004389"/>
    </source>
</evidence>
<protein>
    <recommendedName>
        <fullName evidence="14">Phosphatidylinositol-glycan biosynthesis class X protein</fullName>
    </recommendedName>
</protein>
<keyword evidence="9" id="KW-0325">Glycoprotein</keyword>
<comment type="pathway">
    <text evidence="2">Glycolipid biosynthesis; glycosylphosphatidylinositol-anchor biosynthesis.</text>
</comment>
<dbReference type="RefSeq" id="XP_044544443.1">
    <property type="nucleotide sequence ID" value="XM_044700129.1"/>
</dbReference>
<evidence type="ECO:0000313" key="12">
    <source>
        <dbReference type="EMBL" id="KAG2375269.1"/>
    </source>
</evidence>
<keyword evidence="5 10" id="KW-0812">Transmembrane</keyword>
<evidence type="ECO:0000256" key="2">
    <source>
        <dbReference type="ARBA" id="ARBA00004687"/>
    </source>
</evidence>
<keyword evidence="8 10" id="KW-0472">Membrane</keyword>
<organism evidence="12 13">
    <name type="scientific">Naegleria lovaniensis</name>
    <name type="common">Amoeba</name>
    <dbReference type="NCBI Taxonomy" id="51637"/>
    <lineage>
        <taxon>Eukaryota</taxon>
        <taxon>Discoba</taxon>
        <taxon>Heterolobosea</taxon>
        <taxon>Tetramitia</taxon>
        <taxon>Eutetramitia</taxon>
        <taxon>Vahlkampfiidae</taxon>
        <taxon>Naegleria</taxon>
    </lineage>
</organism>
<evidence type="ECO:0008006" key="14">
    <source>
        <dbReference type="Google" id="ProtNLM"/>
    </source>
</evidence>
<dbReference type="GO" id="GO:0006506">
    <property type="term" value="P:GPI anchor biosynthetic process"/>
    <property type="evidence" value="ECO:0007669"/>
    <property type="project" value="UniProtKB-KW"/>
</dbReference>
<name>A0AA88GIM2_NAELO</name>
<reference evidence="12 13" key="1">
    <citation type="journal article" date="2018" name="BMC Genomics">
        <title>The genome of Naegleria lovaniensis, the basis for a comparative approach to unravel pathogenicity factors of the human pathogenic amoeba N. fowleri.</title>
        <authorList>
            <person name="Liechti N."/>
            <person name="Schurch N."/>
            <person name="Bruggmann R."/>
            <person name="Wittwer M."/>
        </authorList>
    </citation>
    <scope>NUCLEOTIDE SEQUENCE [LARGE SCALE GENOMIC DNA]</scope>
    <source>
        <strain evidence="12 13">ATCC 30569</strain>
    </source>
</reference>
<keyword evidence="13" id="KW-1185">Reference proteome</keyword>
<evidence type="ECO:0000256" key="11">
    <source>
        <dbReference type="SAM" id="SignalP"/>
    </source>
</evidence>
<dbReference type="GO" id="GO:0005789">
    <property type="term" value="C:endoplasmic reticulum membrane"/>
    <property type="evidence" value="ECO:0007669"/>
    <property type="project" value="UniProtKB-SubCell"/>
</dbReference>
<dbReference type="AlphaFoldDB" id="A0AA88GIM2"/>
<evidence type="ECO:0000313" key="13">
    <source>
        <dbReference type="Proteomes" id="UP000816034"/>
    </source>
</evidence>
<evidence type="ECO:0000256" key="8">
    <source>
        <dbReference type="ARBA" id="ARBA00023136"/>
    </source>
</evidence>
<comment type="similarity">
    <text evidence="3">Belongs to the PIGX family.</text>
</comment>
<evidence type="ECO:0000256" key="9">
    <source>
        <dbReference type="ARBA" id="ARBA00023180"/>
    </source>
</evidence>
<dbReference type="Pfam" id="PF08320">
    <property type="entry name" value="PIG-X"/>
    <property type="match status" value="1"/>
</dbReference>
<keyword evidence="6" id="KW-0256">Endoplasmic reticulum</keyword>
<gene>
    <name evidence="12" type="ORF">C9374_009892</name>
</gene>
<feature type="transmembrane region" description="Helical" evidence="10">
    <location>
        <begin position="190"/>
        <end position="211"/>
    </location>
</feature>
<comment type="subcellular location">
    <subcellularLocation>
        <location evidence="1">Endoplasmic reticulum membrane</location>
        <topology evidence="1">Single-pass membrane protein</topology>
    </subcellularLocation>
</comment>
<keyword evidence="4" id="KW-0337">GPI-anchor biosynthesis</keyword>
<keyword evidence="7 10" id="KW-1133">Transmembrane helix</keyword>
<keyword evidence="11" id="KW-0732">Signal</keyword>
<proteinExistence type="inferred from homology"/>
<dbReference type="PANTHER" id="PTHR28650:SF1">
    <property type="entry name" value="PHOSPHATIDYLINOSITOL-GLYCAN BIOSYNTHESIS CLASS X PROTEIN"/>
    <property type="match status" value="1"/>
</dbReference>
<accession>A0AA88GIM2</accession>
<dbReference type="GeneID" id="68102346"/>
<dbReference type="EMBL" id="PYSW02000039">
    <property type="protein sequence ID" value="KAG2375269.1"/>
    <property type="molecule type" value="Genomic_DNA"/>
</dbReference>
<dbReference type="InterPro" id="IPR013233">
    <property type="entry name" value="PIG-X/PBN1"/>
</dbReference>
<feature type="signal peptide" evidence="11">
    <location>
        <begin position="1"/>
        <end position="19"/>
    </location>
</feature>
<evidence type="ECO:0000256" key="5">
    <source>
        <dbReference type="ARBA" id="ARBA00022692"/>
    </source>
</evidence>
<evidence type="ECO:0000256" key="6">
    <source>
        <dbReference type="ARBA" id="ARBA00022824"/>
    </source>
</evidence>
<dbReference type="PANTHER" id="PTHR28650">
    <property type="entry name" value="PHOSPHATIDYLINOSITOL-GLYCAN BIOSYNTHESIS CLASS X PROTEIN"/>
    <property type="match status" value="1"/>
</dbReference>